<dbReference type="GO" id="GO:0009507">
    <property type="term" value="C:chloroplast"/>
    <property type="evidence" value="ECO:0007669"/>
    <property type="project" value="TreeGrafter"/>
</dbReference>
<dbReference type="AlphaFoldDB" id="A0A8S9FWF8"/>
<feature type="compositionally biased region" description="Acidic residues" evidence="3">
    <location>
        <begin position="8"/>
        <end position="23"/>
    </location>
</feature>
<dbReference type="PROSITE" id="PS50873">
    <property type="entry name" value="PEROXIDASE_4"/>
    <property type="match status" value="1"/>
</dbReference>
<dbReference type="Pfam" id="PF00141">
    <property type="entry name" value="peroxidase"/>
    <property type="match status" value="2"/>
</dbReference>
<name>A0A8S9FWF8_BRACR</name>
<evidence type="ECO:0000256" key="2">
    <source>
        <dbReference type="RuleBase" id="RU004241"/>
    </source>
</evidence>
<proteinExistence type="inferred from homology"/>
<evidence type="ECO:0000256" key="3">
    <source>
        <dbReference type="SAM" id="MobiDB-lite"/>
    </source>
</evidence>
<dbReference type="GO" id="GO:0000302">
    <property type="term" value="P:response to reactive oxygen species"/>
    <property type="evidence" value="ECO:0007669"/>
    <property type="project" value="TreeGrafter"/>
</dbReference>
<dbReference type="InterPro" id="IPR002016">
    <property type="entry name" value="Haem_peroxidase"/>
</dbReference>
<gene>
    <name evidence="5" type="ORF">F2Q68_00018527</name>
</gene>
<dbReference type="Proteomes" id="UP000712281">
    <property type="component" value="Unassembled WGS sequence"/>
</dbReference>
<comment type="similarity">
    <text evidence="2">Belongs to the peroxidase family.</text>
</comment>
<keyword evidence="1" id="KW-0560">Oxidoreductase</keyword>
<dbReference type="Gene3D" id="1.10.520.10">
    <property type="match status" value="1"/>
</dbReference>
<dbReference type="PANTHER" id="PTHR31356">
    <property type="entry name" value="THYLAKOID LUMENAL 29 KDA PROTEIN, CHLOROPLASTIC-RELATED"/>
    <property type="match status" value="1"/>
</dbReference>
<evidence type="ECO:0000259" key="4">
    <source>
        <dbReference type="PROSITE" id="PS50873"/>
    </source>
</evidence>
<dbReference type="GO" id="GO:0034599">
    <property type="term" value="P:cellular response to oxidative stress"/>
    <property type="evidence" value="ECO:0007669"/>
    <property type="project" value="InterPro"/>
</dbReference>
<dbReference type="GO" id="GO:0020037">
    <property type="term" value="F:heme binding"/>
    <property type="evidence" value="ECO:0007669"/>
    <property type="project" value="InterPro"/>
</dbReference>
<dbReference type="PRINTS" id="PR00458">
    <property type="entry name" value="PEROXIDASE"/>
</dbReference>
<dbReference type="InterPro" id="IPR044831">
    <property type="entry name" value="Ccp1-like"/>
</dbReference>
<feature type="region of interest" description="Disordered" evidence="3">
    <location>
        <begin position="1"/>
        <end position="28"/>
    </location>
</feature>
<organism evidence="5 6">
    <name type="scientific">Brassica cretica</name>
    <name type="common">Mustard</name>
    <dbReference type="NCBI Taxonomy" id="69181"/>
    <lineage>
        <taxon>Eukaryota</taxon>
        <taxon>Viridiplantae</taxon>
        <taxon>Streptophyta</taxon>
        <taxon>Embryophyta</taxon>
        <taxon>Tracheophyta</taxon>
        <taxon>Spermatophyta</taxon>
        <taxon>Magnoliopsida</taxon>
        <taxon>eudicotyledons</taxon>
        <taxon>Gunneridae</taxon>
        <taxon>Pentapetalae</taxon>
        <taxon>rosids</taxon>
        <taxon>malvids</taxon>
        <taxon>Brassicales</taxon>
        <taxon>Brassicaceae</taxon>
        <taxon>Brassiceae</taxon>
        <taxon>Brassica</taxon>
    </lineage>
</organism>
<dbReference type="Gene3D" id="1.10.420.10">
    <property type="entry name" value="Peroxidase, domain 2"/>
    <property type="match status" value="2"/>
</dbReference>
<dbReference type="EMBL" id="QGKW02002228">
    <property type="protein sequence ID" value="KAF2536308.1"/>
    <property type="molecule type" value="Genomic_DNA"/>
</dbReference>
<evidence type="ECO:0000256" key="1">
    <source>
        <dbReference type="ARBA" id="ARBA00023002"/>
    </source>
</evidence>
<dbReference type="GO" id="GO:0004601">
    <property type="term" value="F:peroxidase activity"/>
    <property type="evidence" value="ECO:0007669"/>
    <property type="project" value="InterPro"/>
</dbReference>
<feature type="domain" description="Plant heme peroxidase family profile" evidence="4">
    <location>
        <begin position="190"/>
        <end position="334"/>
    </location>
</feature>
<evidence type="ECO:0000313" key="5">
    <source>
        <dbReference type="EMBL" id="KAF2536308.1"/>
    </source>
</evidence>
<evidence type="ECO:0000313" key="6">
    <source>
        <dbReference type="Proteomes" id="UP000712281"/>
    </source>
</evidence>
<dbReference type="GO" id="GO:0042744">
    <property type="term" value="P:hydrogen peroxide catabolic process"/>
    <property type="evidence" value="ECO:0007669"/>
    <property type="project" value="TreeGrafter"/>
</dbReference>
<reference evidence="5" key="1">
    <citation type="submission" date="2019-12" db="EMBL/GenBank/DDBJ databases">
        <title>Genome sequencing and annotation of Brassica cretica.</title>
        <authorList>
            <person name="Studholme D.J."/>
            <person name="Sarris P.F."/>
        </authorList>
    </citation>
    <scope>NUCLEOTIDE SEQUENCE</scope>
    <source>
        <strain evidence="5">PFS-001/15</strain>
        <tissue evidence="5">Leaf</tissue>
    </source>
</reference>
<dbReference type="InterPro" id="IPR010255">
    <property type="entry name" value="Haem_peroxidase_sf"/>
</dbReference>
<comment type="caution">
    <text evidence="5">The sequence shown here is derived from an EMBL/GenBank/DDBJ whole genome shotgun (WGS) entry which is preliminary data.</text>
</comment>
<sequence length="334" mass="36785">MVGRGEETTDGDGGEGEDGVGDETTERGDATWAAKNGSGFRFLRKKYLTDTGQKLHSSFSTAISGVITLSVGSLFSWGLYKLNNKVYDVTSIFKKNEFWNDKLAILSKLPTTLSELQSDVLSLKRDVLLLQALAGLQSSKQVKSHSDVESCKRSLRALIAERQCAPVVLLLARTALITLLEPVKERFPSMSYADIYQLAGVVAVEITGGPEISFHPGREDKDKPPPPKVCLPQASQGVTHLRDVFGRLGFSDKDIVALSGAHNLVSMTQNSLLFDNSYFKELLSKKTKAPTDKALLEDPQFRLFIEKYAGDNYLFLKDYAEAHLKLSELGFAKE</sequence>
<dbReference type="PANTHER" id="PTHR31356:SF35">
    <property type="entry name" value="L-ASCORBATE PEROXIDASE 2, CYTOSOLIC"/>
    <property type="match status" value="1"/>
</dbReference>
<dbReference type="SUPFAM" id="SSF48113">
    <property type="entry name" value="Heme-dependent peroxidases"/>
    <property type="match status" value="1"/>
</dbReference>
<protein>
    <recommendedName>
        <fullName evidence="4">Plant heme peroxidase family profile domain-containing protein</fullName>
    </recommendedName>
</protein>
<accession>A0A8S9FWF8</accession>